<dbReference type="FunFam" id="3.30.70.270:FF:000026">
    <property type="entry name" value="Transposon Ty3-G Gag-Pol polyprotein"/>
    <property type="match status" value="1"/>
</dbReference>
<dbReference type="InterPro" id="IPR043128">
    <property type="entry name" value="Rev_trsase/Diguanyl_cyclase"/>
</dbReference>
<dbReference type="OrthoDB" id="2286242at2759"/>
<dbReference type="InterPro" id="IPR041577">
    <property type="entry name" value="RT_RNaseH_2"/>
</dbReference>
<evidence type="ECO:0000259" key="6">
    <source>
        <dbReference type="PROSITE" id="PS50994"/>
    </source>
</evidence>
<reference evidence="8" key="1">
    <citation type="submission" date="2025-08" db="UniProtKB">
        <authorList>
            <consortium name="RefSeq"/>
        </authorList>
    </citation>
    <scope>IDENTIFICATION</scope>
</reference>
<dbReference type="Proteomes" id="UP000322000">
    <property type="component" value="Chromosome 7"/>
</dbReference>
<dbReference type="CDD" id="cd05481">
    <property type="entry name" value="retropepsin_like_LTR_1"/>
    <property type="match status" value="1"/>
</dbReference>
<dbReference type="InterPro" id="IPR021109">
    <property type="entry name" value="Peptidase_aspartic_dom_sf"/>
</dbReference>
<keyword evidence="5" id="KW-0695">RNA-directed DNA polymerase</keyword>
<keyword evidence="2" id="KW-0548">Nucleotidyltransferase</keyword>
<accession>A0A7E5VRA8</accession>
<evidence type="ECO:0000313" key="8">
    <source>
        <dbReference type="RefSeq" id="XP_026730870.1"/>
    </source>
</evidence>
<name>A0A7E5VRA8_TRINI</name>
<dbReference type="RefSeq" id="XP_026730870.1">
    <property type="nucleotide sequence ID" value="XM_026875069.1"/>
</dbReference>
<evidence type="ECO:0000256" key="5">
    <source>
        <dbReference type="ARBA" id="ARBA00022918"/>
    </source>
</evidence>
<dbReference type="GO" id="GO:0004519">
    <property type="term" value="F:endonuclease activity"/>
    <property type="evidence" value="ECO:0007669"/>
    <property type="project" value="UniProtKB-KW"/>
</dbReference>
<dbReference type="CDD" id="cd09274">
    <property type="entry name" value="RNase_HI_RT_Ty3"/>
    <property type="match status" value="1"/>
</dbReference>
<dbReference type="Gene3D" id="2.40.70.10">
    <property type="entry name" value="Acid Proteases"/>
    <property type="match status" value="1"/>
</dbReference>
<keyword evidence="2" id="KW-0808">Transferase</keyword>
<dbReference type="FunFam" id="3.10.20.370:FF:000001">
    <property type="entry name" value="Retrovirus-related Pol polyprotein from transposon 17.6-like protein"/>
    <property type="match status" value="1"/>
</dbReference>
<dbReference type="SUPFAM" id="SSF53098">
    <property type="entry name" value="Ribonuclease H-like"/>
    <property type="match status" value="1"/>
</dbReference>
<feature type="domain" description="Integrase catalytic" evidence="6">
    <location>
        <begin position="771"/>
        <end position="884"/>
    </location>
</feature>
<dbReference type="InterPro" id="IPR041588">
    <property type="entry name" value="Integrase_H2C2"/>
</dbReference>
<dbReference type="InParanoid" id="A0A7E5VRA8"/>
<proteinExistence type="predicted"/>
<dbReference type="KEGG" id="tnl:113496016"/>
<dbReference type="InterPro" id="IPR001584">
    <property type="entry name" value="Integrase_cat-core"/>
</dbReference>
<keyword evidence="4" id="KW-0255">Endonuclease</keyword>
<evidence type="ECO:0000256" key="3">
    <source>
        <dbReference type="ARBA" id="ARBA00022722"/>
    </source>
</evidence>
<keyword evidence="4" id="KW-0378">Hydrolase</keyword>
<dbReference type="Pfam" id="PF00665">
    <property type="entry name" value="rve"/>
    <property type="match status" value="1"/>
</dbReference>
<dbReference type="PANTHER" id="PTHR37984">
    <property type="entry name" value="PROTEIN CBG26694"/>
    <property type="match status" value="1"/>
</dbReference>
<keyword evidence="3" id="KW-0540">Nuclease</keyword>
<dbReference type="GO" id="GO:0003964">
    <property type="term" value="F:RNA-directed DNA polymerase activity"/>
    <property type="evidence" value="ECO:0007669"/>
    <property type="project" value="UniProtKB-KW"/>
</dbReference>
<evidence type="ECO:0000256" key="1">
    <source>
        <dbReference type="ARBA" id="ARBA00012493"/>
    </source>
</evidence>
<keyword evidence="7" id="KW-1185">Reference proteome</keyword>
<dbReference type="EC" id="2.7.7.49" evidence="1"/>
<organism evidence="7 8">
    <name type="scientific">Trichoplusia ni</name>
    <name type="common">Cabbage looper</name>
    <dbReference type="NCBI Taxonomy" id="7111"/>
    <lineage>
        <taxon>Eukaryota</taxon>
        <taxon>Metazoa</taxon>
        <taxon>Ecdysozoa</taxon>
        <taxon>Arthropoda</taxon>
        <taxon>Hexapoda</taxon>
        <taxon>Insecta</taxon>
        <taxon>Pterygota</taxon>
        <taxon>Neoptera</taxon>
        <taxon>Endopterygota</taxon>
        <taxon>Lepidoptera</taxon>
        <taxon>Glossata</taxon>
        <taxon>Ditrysia</taxon>
        <taxon>Noctuoidea</taxon>
        <taxon>Noctuidae</taxon>
        <taxon>Plusiinae</taxon>
        <taxon>Trichoplusia</taxon>
    </lineage>
</organism>
<dbReference type="SUPFAM" id="SSF50630">
    <property type="entry name" value="Acid proteases"/>
    <property type="match status" value="1"/>
</dbReference>
<dbReference type="FunFam" id="1.10.340.70:FF:000003">
    <property type="entry name" value="Protein CBG25708"/>
    <property type="match status" value="1"/>
</dbReference>
<sequence>MATNDAVSGIKPPANLQIDSDKSTCWKKWLQQFEWYSIAVQLDKKPAEVQAATFMAVIGPDAIEIYNSFNLSDANKNDLQIIKDKFKEYFAPKTNISFERYIFFKIVQNEDEQFNEFLTRIKTQASKCEFDNLLDEMLKDKIVFGIQSNQVREKLLTEDKLDLTKAITICKTSEQASKQLDEFEGKNKADKVLAVRNKGVNNKQNEYYDCKRCGTNHKCRQCPAFNKPCTKCNINGHFANMCSTKKKHPKQKNRVNTVEENSNSSEDEVYITTISAGEQKDWTEKIQVGNVKFFAKLDTGAQCNVLPRHLMNKTKASLKPSRTKNLISYTDDKMAVLGEAELMCKIKNEENNIIFKVVEEKVTPILGLDTCEKLELIARVKTLKESESKDDIFEGLIRRHKTRNTAYPRAHGLEADPEKVEAIQAMKTPTNKTELQRLLGMVTYLNKFIPKMSDLTNPLRDLLHKNTTFIWEIHHEEALNRIKQVLQRPPVLRLYDVNKPVTLSVDASSKNLGAALLQEGQPIAYGARALSKSEENYPQIEKEALAIQFGCKKFHEYVYGKELTVESDHKPLETIFKKNIQSAPARLQRILFNLAPYAPKVIFKKGTEIPLADFLSRDCDASNLKYEQEENLKVEVILPMSIDAKEELITATKEDPHLQLLLQTIIKGFPEKVNELPTELQHYFNFKEELSYHKGIIFKGNKIVVPKSQIPKMLKNIHQGHAGIHSCLRRARQILYWKGQYDDIIKLVKTCSVCEQTQKDNIKDIVLIKKIPTLPWQIVASDLFELKGKTYLVICDSYSGYLDFQQLKGQSSYEVIEQLKRWFAVHRIPEELQTDNGTQYMSREFKIFQKEWKFNHVTSSPHHHQGNGLAEKAVQVAKNILKKM</sequence>
<evidence type="ECO:0000256" key="4">
    <source>
        <dbReference type="ARBA" id="ARBA00022759"/>
    </source>
</evidence>
<dbReference type="Gene3D" id="3.30.420.10">
    <property type="entry name" value="Ribonuclease H-like superfamily/Ribonuclease H"/>
    <property type="match status" value="1"/>
</dbReference>
<dbReference type="InterPro" id="IPR036397">
    <property type="entry name" value="RNaseH_sf"/>
</dbReference>
<dbReference type="AlphaFoldDB" id="A0A7E5VRA8"/>
<dbReference type="GO" id="GO:0015074">
    <property type="term" value="P:DNA integration"/>
    <property type="evidence" value="ECO:0007669"/>
    <property type="project" value="InterPro"/>
</dbReference>
<dbReference type="SUPFAM" id="SSF56672">
    <property type="entry name" value="DNA/RNA polymerases"/>
    <property type="match status" value="1"/>
</dbReference>
<dbReference type="Pfam" id="PF17921">
    <property type="entry name" value="Integrase_H2C2"/>
    <property type="match status" value="1"/>
</dbReference>
<dbReference type="Pfam" id="PF17919">
    <property type="entry name" value="RT_RNaseH_2"/>
    <property type="match status" value="1"/>
</dbReference>
<dbReference type="InterPro" id="IPR012337">
    <property type="entry name" value="RNaseH-like_sf"/>
</dbReference>
<dbReference type="GeneID" id="113496016"/>
<dbReference type="InterPro" id="IPR050951">
    <property type="entry name" value="Retrovirus_Pol_polyprotein"/>
</dbReference>
<dbReference type="PROSITE" id="PS50994">
    <property type="entry name" value="INTEGRASE"/>
    <property type="match status" value="1"/>
</dbReference>
<dbReference type="InterPro" id="IPR043502">
    <property type="entry name" value="DNA/RNA_pol_sf"/>
</dbReference>
<dbReference type="Gene3D" id="1.10.340.70">
    <property type="match status" value="1"/>
</dbReference>
<gene>
    <name evidence="8" type="primary">LOC113496016</name>
</gene>
<dbReference type="GO" id="GO:0042575">
    <property type="term" value="C:DNA polymerase complex"/>
    <property type="evidence" value="ECO:0007669"/>
    <property type="project" value="UniProtKB-ARBA"/>
</dbReference>
<dbReference type="GO" id="GO:0003676">
    <property type="term" value="F:nucleic acid binding"/>
    <property type="evidence" value="ECO:0007669"/>
    <property type="project" value="InterPro"/>
</dbReference>
<evidence type="ECO:0000313" key="7">
    <source>
        <dbReference type="Proteomes" id="UP000322000"/>
    </source>
</evidence>
<protein>
    <recommendedName>
        <fullName evidence="1">RNA-directed DNA polymerase</fullName>
        <ecNumber evidence="1">2.7.7.49</ecNumber>
    </recommendedName>
</protein>
<dbReference type="PANTHER" id="PTHR37984:SF8">
    <property type="entry name" value="CCHC-TYPE DOMAIN-CONTAINING PROTEIN"/>
    <property type="match status" value="1"/>
</dbReference>
<evidence type="ECO:0000256" key="2">
    <source>
        <dbReference type="ARBA" id="ARBA00022695"/>
    </source>
</evidence>
<dbReference type="Gene3D" id="3.30.70.270">
    <property type="match status" value="1"/>
</dbReference>